<dbReference type="PANTHER" id="PTHR33373:SF13">
    <property type="entry name" value="DUF4050 DOMAIN-CONTAINING PROTEIN"/>
    <property type="match status" value="1"/>
</dbReference>
<evidence type="ECO:0000259" key="1">
    <source>
        <dbReference type="Pfam" id="PF13259"/>
    </source>
</evidence>
<reference evidence="3" key="1">
    <citation type="journal article" date="2020" name="Nat. Commun.">
        <title>Genome sequence of the cluster root forming white lupin.</title>
        <authorList>
            <person name="Hufnagel B."/>
            <person name="Marques A."/>
            <person name="Soriano A."/>
            <person name="Marques L."/>
            <person name="Divol F."/>
            <person name="Doumas P."/>
            <person name="Sallet E."/>
            <person name="Mancinotti D."/>
            <person name="Carrere S."/>
            <person name="Marande W."/>
            <person name="Arribat S."/>
            <person name="Keller J."/>
            <person name="Huneau C."/>
            <person name="Blein T."/>
            <person name="Aime D."/>
            <person name="Laguerre M."/>
            <person name="Taylor J."/>
            <person name="Schubert V."/>
            <person name="Nelson M."/>
            <person name="Geu-Flores F."/>
            <person name="Crespi M."/>
            <person name="Gallardo-Guerrero K."/>
            <person name="Delaux P.-M."/>
            <person name="Salse J."/>
            <person name="Berges H."/>
            <person name="Guyot R."/>
            <person name="Gouzy J."/>
            <person name="Peret B."/>
        </authorList>
    </citation>
    <scope>NUCLEOTIDE SEQUENCE [LARGE SCALE GENOMIC DNA]</scope>
    <source>
        <strain evidence="3">cv. Amiga</strain>
    </source>
</reference>
<dbReference type="Proteomes" id="UP000447434">
    <property type="component" value="Chromosome 23"/>
</dbReference>
<organism evidence="2 3">
    <name type="scientific">Lupinus albus</name>
    <name type="common">White lupine</name>
    <name type="synonym">Lupinus termis</name>
    <dbReference type="NCBI Taxonomy" id="3870"/>
    <lineage>
        <taxon>Eukaryota</taxon>
        <taxon>Viridiplantae</taxon>
        <taxon>Streptophyta</taxon>
        <taxon>Embryophyta</taxon>
        <taxon>Tracheophyta</taxon>
        <taxon>Spermatophyta</taxon>
        <taxon>Magnoliopsida</taxon>
        <taxon>eudicotyledons</taxon>
        <taxon>Gunneridae</taxon>
        <taxon>Pentapetalae</taxon>
        <taxon>rosids</taxon>
        <taxon>fabids</taxon>
        <taxon>Fabales</taxon>
        <taxon>Fabaceae</taxon>
        <taxon>Papilionoideae</taxon>
        <taxon>50 kb inversion clade</taxon>
        <taxon>genistoids sensu lato</taxon>
        <taxon>core genistoids</taxon>
        <taxon>Genisteae</taxon>
        <taxon>Lupinus</taxon>
    </lineage>
</organism>
<dbReference type="EMBL" id="WOCE01000023">
    <property type="protein sequence ID" value="KAE9587579.1"/>
    <property type="molecule type" value="Genomic_DNA"/>
</dbReference>
<evidence type="ECO:0000313" key="3">
    <source>
        <dbReference type="Proteomes" id="UP000447434"/>
    </source>
</evidence>
<keyword evidence="3" id="KW-1185">Reference proteome</keyword>
<feature type="domain" description="Gag1-like clamp" evidence="1">
    <location>
        <begin position="67"/>
        <end position="170"/>
    </location>
</feature>
<comment type="caution">
    <text evidence="2">The sequence shown here is derived from an EMBL/GenBank/DDBJ whole genome shotgun (WGS) entry which is preliminary data.</text>
</comment>
<gene>
    <name evidence="2" type="ORF">Lalb_Chr23g0275391</name>
</gene>
<dbReference type="OrthoDB" id="1896025at2759"/>
<sequence>MISSIISWIKDLFECMCGCFGCCTKPTPIKAVDEATNGRKIQGWTVKKPTTSDDFWSSSTRDVDNSTFQSQRSIQSVSTLNQILGTSTEGNDHEFVNRGLLLWNESRLKWIGSDSPKNQTQQTRETRLNANETYETYETLLGSRRLFPKPVPLSEMVEFLVNVWEQEGMYY</sequence>
<protein>
    <recommendedName>
        <fullName evidence="1">Gag1-like clamp domain-containing protein</fullName>
    </recommendedName>
</protein>
<name>A0A6A4NJQ9_LUPAL</name>
<dbReference type="AlphaFoldDB" id="A0A6A4NJQ9"/>
<evidence type="ECO:0000313" key="2">
    <source>
        <dbReference type="EMBL" id="KAE9587579.1"/>
    </source>
</evidence>
<accession>A0A6A4NJQ9</accession>
<dbReference type="InterPro" id="IPR025124">
    <property type="entry name" value="Gag1-like_clamp"/>
</dbReference>
<dbReference type="Pfam" id="PF13259">
    <property type="entry name" value="clamp_Gag1-like"/>
    <property type="match status" value="1"/>
</dbReference>
<dbReference type="PANTHER" id="PTHR33373">
    <property type="entry name" value="OS07G0479600 PROTEIN"/>
    <property type="match status" value="1"/>
</dbReference>
<proteinExistence type="predicted"/>